<evidence type="ECO:0000256" key="6">
    <source>
        <dbReference type="ARBA" id="ARBA00023273"/>
    </source>
</evidence>
<dbReference type="Pfam" id="PF25295">
    <property type="entry name" value="TPR_IFT122"/>
    <property type="match status" value="1"/>
</dbReference>
<feature type="region of interest" description="Disordered" evidence="8">
    <location>
        <begin position="1110"/>
        <end position="1132"/>
    </location>
</feature>
<feature type="compositionally biased region" description="Basic residues" evidence="8">
    <location>
        <begin position="1189"/>
        <end position="1198"/>
    </location>
</feature>
<dbReference type="InterPro" id="IPR039857">
    <property type="entry name" value="Ift122/121"/>
</dbReference>
<dbReference type="STRING" id="2880.D7FXW9"/>
<feature type="domain" description="IFT122 second beta-propeller" evidence="9">
    <location>
        <begin position="301"/>
        <end position="375"/>
    </location>
</feature>
<dbReference type="GO" id="GO:0061512">
    <property type="term" value="P:protein localization to cilium"/>
    <property type="evidence" value="ECO:0007669"/>
    <property type="project" value="TreeGrafter"/>
</dbReference>
<evidence type="ECO:0000259" key="9">
    <source>
        <dbReference type="Pfam" id="PF23377"/>
    </source>
</evidence>
<evidence type="ECO:0000313" key="12">
    <source>
        <dbReference type="EMBL" id="CBJ32382.1"/>
    </source>
</evidence>
<keyword evidence="13" id="KW-1185">Reference proteome</keyword>
<dbReference type="EMBL" id="FN648525">
    <property type="protein sequence ID" value="CBJ32382.1"/>
    <property type="molecule type" value="Genomic_DNA"/>
</dbReference>
<dbReference type="PANTHER" id="PTHR12764">
    <property type="entry name" value="WD REPEAT DOMAIN-RELATED"/>
    <property type="match status" value="1"/>
</dbReference>
<keyword evidence="6" id="KW-0966">Cell projection</keyword>
<evidence type="ECO:0000259" key="10">
    <source>
        <dbReference type="Pfam" id="PF23381"/>
    </source>
</evidence>
<dbReference type="OMA" id="GDSFDTW"/>
<feature type="domain" description="IFT122 first beta-propeller" evidence="10">
    <location>
        <begin position="193"/>
        <end position="294"/>
    </location>
</feature>
<feature type="region of interest" description="Disordered" evidence="8">
    <location>
        <begin position="400"/>
        <end position="439"/>
    </location>
</feature>
<dbReference type="GO" id="GO:0097730">
    <property type="term" value="C:non-motile cilium"/>
    <property type="evidence" value="ECO:0007669"/>
    <property type="project" value="TreeGrafter"/>
</dbReference>
<feature type="compositionally biased region" description="Polar residues" evidence="8">
    <location>
        <begin position="418"/>
        <end position="432"/>
    </location>
</feature>
<gene>
    <name evidence="12" type="primary">DAF10</name>
    <name evidence="12" type="ORF">Esi_0334_0019</name>
</gene>
<dbReference type="GO" id="GO:0035721">
    <property type="term" value="P:intraciliary retrograde transport"/>
    <property type="evidence" value="ECO:0007669"/>
    <property type="project" value="TreeGrafter"/>
</dbReference>
<dbReference type="InterPro" id="IPR001680">
    <property type="entry name" value="WD40_rpt"/>
</dbReference>
<dbReference type="PROSITE" id="PS50082">
    <property type="entry name" value="WD_REPEATS_2"/>
    <property type="match status" value="1"/>
</dbReference>
<keyword evidence="4" id="KW-0677">Repeat</keyword>
<evidence type="ECO:0000256" key="2">
    <source>
        <dbReference type="ARBA" id="ARBA00019442"/>
    </source>
</evidence>
<name>D7FXW9_ECTSI</name>
<dbReference type="SUPFAM" id="SSF50978">
    <property type="entry name" value="WD40 repeat-like"/>
    <property type="match status" value="2"/>
</dbReference>
<feature type="compositionally biased region" description="Basic and acidic residues" evidence="8">
    <location>
        <begin position="1122"/>
        <end position="1132"/>
    </location>
</feature>
<dbReference type="eggNOG" id="KOG1538">
    <property type="taxonomic scope" value="Eukaryota"/>
</dbReference>
<comment type="subcellular location">
    <subcellularLocation>
        <location evidence="1">Cell projection</location>
        <location evidence="1">Cilium</location>
    </subcellularLocation>
</comment>
<dbReference type="InterPro" id="IPR057411">
    <property type="entry name" value="TPR_IFT122"/>
</dbReference>
<feature type="region of interest" description="Disordered" evidence="8">
    <location>
        <begin position="1"/>
        <end position="22"/>
    </location>
</feature>
<evidence type="ECO:0000256" key="3">
    <source>
        <dbReference type="ARBA" id="ARBA00022574"/>
    </source>
</evidence>
<dbReference type="InterPro" id="IPR015943">
    <property type="entry name" value="WD40/YVTN_repeat-like_dom_sf"/>
</dbReference>
<dbReference type="EMBL" id="FN649756">
    <property type="protein sequence ID" value="CBJ32382.1"/>
    <property type="molecule type" value="Genomic_DNA"/>
</dbReference>
<reference evidence="12 13" key="1">
    <citation type="journal article" date="2010" name="Nature">
        <title>The Ectocarpus genome and the independent evolution of multicellularity in brown algae.</title>
        <authorList>
            <person name="Cock J.M."/>
            <person name="Sterck L."/>
            <person name="Rouze P."/>
            <person name="Scornet D."/>
            <person name="Allen A.E."/>
            <person name="Amoutzias G."/>
            <person name="Anthouard V."/>
            <person name="Artiguenave F."/>
            <person name="Aury J.M."/>
            <person name="Badger J.H."/>
            <person name="Beszteri B."/>
            <person name="Billiau K."/>
            <person name="Bonnet E."/>
            <person name="Bothwell J.H."/>
            <person name="Bowler C."/>
            <person name="Boyen C."/>
            <person name="Brownlee C."/>
            <person name="Carrano C.J."/>
            <person name="Charrier B."/>
            <person name="Cho G.Y."/>
            <person name="Coelho S.M."/>
            <person name="Collen J."/>
            <person name="Corre E."/>
            <person name="Da Silva C."/>
            <person name="Delage L."/>
            <person name="Delaroque N."/>
            <person name="Dittami S.M."/>
            <person name="Doulbeau S."/>
            <person name="Elias M."/>
            <person name="Farnham G."/>
            <person name="Gachon C.M."/>
            <person name="Gschloessl B."/>
            <person name="Heesch S."/>
            <person name="Jabbari K."/>
            <person name="Jubin C."/>
            <person name="Kawai H."/>
            <person name="Kimura K."/>
            <person name="Kloareg B."/>
            <person name="Kupper F.C."/>
            <person name="Lang D."/>
            <person name="Le Bail A."/>
            <person name="Leblanc C."/>
            <person name="Lerouge P."/>
            <person name="Lohr M."/>
            <person name="Lopez P.J."/>
            <person name="Martens C."/>
            <person name="Maumus F."/>
            <person name="Michel G."/>
            <person name="Miranda-Saavedra D."/>
            <person name="Morales J."/>
            <person name="Moreau H."/>
            <person name="Motomura T."/>
            <person name="Nagasato C."/>
            <person name="Napoli C.A."/>
            <person name="Nelson D.R."/>
            <person name="Nyvall-Collen P."/>
            <person name="Peters A.F."/>
            <person name="Pommier C."/>
            <person name="Potin P."/>
            <person name="Poulain J."/>
            <person name="Quesneville H."/>
            <person name="Read B."/>
            <person name="Rensing S.A."/>
            <person name="Ritter A."/>
            <person name="Rousvoal S."/>
            <person name="Samanta M."/>
            <person name="Samson G."/>
            <person name="Schroeder D.C."/>
            <person name="Segurens B."/>
            <person name="Strittmatter M."/>
            <person name="Tonon T."/>
            <person name="Tregear J.W."/>
            <person name="Valentin K."/>
            <person name="von Dassow P."/>
            <person name="Yamagishi T."/>
            <person name="Van de Peer Y."/>
            <person name="Wincker P."/>
        </authorList>
    </citation>
    <scope>NUCLEOTIDE SEQUENCE [LARGE SCALE GENOMIC DNA]</scope>
    <source>
        <strain evidence="13">Ec32 / CCAP1310/4</strain>
    </source>
</reference>
<dbReference type="Pfam" id="PF23381">
    <property type="entry name" value="Beta-prop_IFT122_1st"/>
    <property type="match status" value="2"/>
</dbReference>
<evidence type="ECO:0000256" key="5">
    <source>
        <dbReference type="ARBA" id="ARBA00023069"/>
    </source>
</evidence>
<sequence length="1337" mass="147925">MKSEVSWSDQVPEREDKPKSNAINDLCFSPDGSKLIVAVESRVLVYDAAEGELVNSLRGHKDTVLTVDYAKDGKHFASGGADHTVIIWTSKAEGVLKYTHNESIIRLAYSPGTTKLASCTQFDFGLWRQEQKSVVKHKVHAKILSAGWSPDGLHLALGFFDGNVGIRDVNGVEKVTITRGAPVWCLAWCPAQEDGEVLALGCWDQTLSFYLLSGEQHTKDRKLGFNPCSISYLNGGSYIAIGGSNRKATLCTKEGVRLATVCETEAWVWALAGRPGHDELVVGCDGGSIGMHKLQFQHVTAIYKDRYAYRENMSDVIVQHLVSEQKVRIKCRDYVEQIAIFRDRLAVRLPDKVHVYELTQHDDKYDLRYRLKDKIYLPSAVPSSSSSTLSSPASTISSLAVTSSSRGSESKEDAARHQGSSSLHSQRLSTGSVDGLGGAPRDGDGGGSSFLLVTWNNVVLCEGRVLKLFDFSGAKVREWVLDAAVRSASVDGGPAGGESLLLGLENGVVLQVFVDNAFPVVLVKASTAAVVGCAMSVHRKKVAVVDAKSRVMVFDVMSKEVEFQETGASSVAFNTSLEDMLCYSGNGKLYVRNGTFPVQEQFIGGEVASYRGARVISLKGVALSTVDVPLTKTVYRHIEARDFQKAHDVACLGVTQRDWRLLGMSALQAMEFDVSRKAFIRLRDLRFVDILSDIELRTMHEATLLKTNAEARVKMEADSSAELLAHQGNYQGAAKTWARNGMADKAITMFIDLRQWEEAKVFAASSGGSVDAKELTRRQAEWAEEVGDWSVASELFLKSGEPLRAAEITIKGRGEGWQDALAEIVRSVTKTETKILSVCGKELSLAGFDDLAKEAYMKMDDFTNVMALYVKHQNWSEAVKLSEEHGRKYDDAVFLPYALWLRDKGRFDEALEAFQRAGRRDLSGAMTEQLILNSVAKARFDDASYYYWRSSTEAFAAAEKDKTKTSEKDIRKAQRIAEEHSRLADLYHAFHHVHSFTTDPFTDLQPEVLLQVSRFLVNSLGEAEPPRGISRAHTLYTLAKQAKVLGAFKLARFAYDRLQRQRVPPLWQDQIDLDMLTVQAKPVRDSPELFAACFRCGASNPLLSPYTGASNSLGSTLSKMPRRTDGGGRGRHDAPLPWGDACTTCRHPFVRSFFNFESLPLVEFQPDPGLTDEEALELITASPPQGGRGRGRKARHRGGNQWHEAKEGDADVMALGSDDEGANDDDDLEGNYVPGEELFNRCINRTLEAQEDSSEYMVVVASAKCLRALKREDVFRVPPGTRSPRARLYKNMMPDIPLALSQPCGRFFHEEDFEFSYLRESRCPFSRVTDVGDYGSC</sequence>
<evidence type="ECO:0000259" key="11">
    <source>
        <dbReference type="Pfam" id="PF25295"/>
    </source>
</evidence>
<dbReference type="OrthoDB" id="10255582at2759"/>
<dbReference type="Gene3D" id="1.25.40.470">
    <property type="match status" value="1"/>
</dbReference>
<dbReference type="PANTHER" id="PTHR12764:SF4">
    <property type="entry name" value="INTRAFLAGELLAR TRANSPORT PROTEIN 122 HOMOLOG"/>
    <property type="match status" value="1"/>
</dbReference>
<feature type="domain" description="IFT122 first beta-propeller" evidence="10">
    <location>
        <begin position="20"/>
        <end position="191"/>
    </location>
</feature>
<dbReference type="GO" id="GO:0030991">
    <property type="term" value="C:intraciliary transport particle A"/>
    <property type="evidence" value="ECO:0007669"/>
    <property type="project" value="TreeGrafter"/>
</dbReference>
<dbReference type="SMART" id="SM00320">
    <property type="entry name" value="WD40"/>
    <property type="match status" value="7"/>
</dbReference>
<dbReference type="PROSITE" id="PS50294">
    <property type="entry name" value="WD_REPEATS_REGION"/>
    <property type="match status" value="1"/>
</dbReference>
<dbReference type="Proteomes" id="UP000002630">
    <property type="component" value="Linkage Group LG31"/>
</dbReference>
<feature type="region of interest" description="Disordered" evidence="8">
    <location>
        <begin position="1180"/>
        <end position="1210"/>
    </location>
</feature>
<evidence type="ECO:0000256" key="4">
    <source>
        <dbReference type="ARBA" id="ARBA00022737"/>
    </source>
</evidence>
<keyword evidence="5" id="KW-0969">Cilium</keyword>
<dbReference type="Pfam" id="PF23377">
    <property type="entry name" value="Beta-prop_IFT122_2nd"/>
    <property type="match status" value="2"/>
</dbReference>
<protein>
    <recommendedName>
        <fullName evidence="2">Intraflagellar transport protein 122 homolog</fullName>
    </recommendedName>
</protein>
<dbReference type="GO" id="GO:1905515">
    <property type="term" value="P:non-motile cilium assembly"/>
    <property type="evidence" value="ECO:0007669"/>
    <property type="project" value="TreeGrafter"/>
</dbReference>
<dbReference type="InParanoid" id="D7FXW9"/>
<evidence type="ECO:0000256" key="8">
    <source>
        <dbReference type="SAM" id="MobiDB-lite"/>
    </source>
</evidence>
<dbReference type="Gene3D" id="2.130.10.10">
    <property type="entry name" value="YVTN repeat-like/Quinoprotein amine dehydrogenase"/>
    <property type="match status" value="2"/>
</dbReference>
<feature type="repeat" description="WD" evidence="7">
    <location>
        <begin position="57"/>
        <end position="88"/>
    </location>
</feature>
<feature type="domain" description="Intraflagellar transport protein 122 homolog TPR" evidence="11">
    <location>
        <begin position="632"/>
        <end position="1031"/>
    </location>
</feature>
<evidence type="ECO:0000256" key="1">
    <source>
        <dbReference type="ARBA" id="ARBA00004138"/>
    </source>
</evidence>
<proteinExistence type="predicted"/>
<evidence type="ECO:0000313" key="13">
    <source>
        <dbReference type="Proteomes" id="UP000002630"/>
    </source>
</evidence>
<feature type="domain" description="IFT122 second beta-propeller" evidence="9">
    <location>
        <begin position="449"/>
        <end position="621"/>
    </location>
</feature>
<dbReference type="InterPro" id="IPR056152">
    <property type="entry name" value="Beta-prop_IFT122_2nd"/>
</dbReference>
<dbReference type="InterPro" id="IPR036322">
    <property type="entry name" value="WD40_repeat_dom_sf"/>
</dbReference>
<accession>D7FXW9</accession>
<evidence type="ECO:0000256" key="7">
    <source>
        <dbReference type="PROSITE-ProRule" id="PRU00221"/>
    </source>
</evidence>
<keyword evidence="3 7" id="KW-0853">WD repeat</keyword>
<dbReference type="InterPro" id="IPR056153">
    <property type="entry name" value="Beta-prop_IFT122_1st"/>
</dbReference>
<organism evidence="12 13">
    <name type="scientific">Ectocarpus siliculosus</name>
    <name type="common">Brown alga</name>
    <name type="synonym">Conferva siliculosa</name>
    <dbReference type="NCBI Taxonomy" id="2880"/>
    <lineage>
        <taxon>Eukaryota</taxon>
        <taxon>Sar</taxon>
        <taxon>Stramenopiles</taxon>
        <taxon>Ochrophyta</taxon>
        <taxon>PX clade</taxon>
        <taxon>Phaeophyceae</taxon>
        <taxon>Ectocarpales</taxon>
        <taxon>Ectocarpaceae</taxon>
        <taxon>Ectocarpus</taxon>
    </lineage>
</organism>